<dbReference type="CDD" id="cd06261">
    <property type="entry name" value="TM_PBP2"/>
    <property type="match status" value="1"/>
</dbReference>
<evidence type="ECO:0000256" key="4">
    <source>
        <dbReference type="ARBA" id="ARBA00022692"/>
    </source>
</evidence>
<dbReference type="Proteomes" id="UP000707731">
    <property type="component" value="Unassembled WGS sequence"/>
</dbReference>
<dbReference type="InterPro" id="IPR035906">
    <property type="entry name" value="MetI-like_sf"/>
</dbReference>
<name>A0ABS0D675_9NOCA</name>
<evidence type="ECO:0000313" key="10">
    <source>
        <dbReference type="Proteomes" id="UP000707731"/>
    </source>
</evidence>
<keyword evidence="10" id="KW-1185">Reference proteome</keyword>
<dbReference type="InterPro" id="IPR000515">
    <property type="entry name" value="MetI-like"/>
</dbReference>
<accession>A0ABS0D675</accession>
<feature type="transmembrane region" description="Helical" evidence="7">
    <location>
        <begin position="72"/>
        <end position="98"/>
    </location>
</feature>
<feature type="transmembrane region" description="Helical" evidence="7">
    <location>
        <begin position="110"/>
        <end position="129"/>
    </location>
</feature>
<dbReference type="PANTHER" id="PTHR43386">
    <property type="entry name" value="OLIGOPEPTIDE TRANSPORT SYSTEM PERMEASE PROTEIN APPC"/>
    <property type="match status" value="1"/>
</dbReference>
<feature type="transmembrane region" description="Helical" evidence="7">
    <location>
        <begin position="135"/>
        <end position="166"/>
    </location>
</feature>
<dbReference type="Gene3D" id="1.10.3720.10">
    <property type="entry name" value="MetI-like"/>
    <property type="match status" value="1"/>
</dbReference>
<gene>
    <name evidence="9" type="ORF">IU449_05320</name>
</gene>
<evidence type="ECO:0000256" key="1">
    <source>
        <dbReference type="ARBA" id="ARBA00004651"/>
    </source>
</evidence>
<dbReference type="PROSITE" id="PS50928">
    <property type="entry name" value="ABC_TM1"/>
    <property type="match status" value="1"/>
</dbReference>
<evidence type="ECO:0000256" key="5">
    <source>
        <dbReference type="ARBA" id="ARBA00022989"/>
    </source>
</evidence>
<organism evidence="9 10">
    <name type="scientific">Nocardia higoensis</name>
    <dbReference type="NCBI Taxonomy" id="228599"/>
    <lineage>
        <taxon>Bacteria</taxon>
        <taxon>Bacillati</taxon>
        <taxon>Actinomycetota</taxon>
        <taxon>Actinomycetes</taxon>
        <taxon>Mycobacteriales</taxon>
        <taxon>Nocardiaceae</taxon>
        <taxon>Nocardia</taxon>
    </lineage>
</organism>
<comment type="subcellular location">
    <subcellularLocation>
        <location evidence="1 7">Cell membrane</location>
        <topology evidence="1 7">Multi-pass membrane protein</topology>
    </subcellularLocation>
</comment>
<feature type="transmembrane region" description="Helical" evidence="7">
    <location>
        <begin position="235"/>
        <end position="263"/>
    </location>
</feature>
<dbReference type="PANTHER" id="PTHR43386:SF25">
    <property type="entry name" value="PEPTIDE ABC TRANSPORTER PERMEASE PROTEIN"/>
    <property type="match status" value="1"/>
</dbReference>
<evidence type="ECO:0000256" key="3">
    <source>
        <dbReference type="ARBA" id="ARBA00022475"/>
    </source>
</evidence>
<keyword evidence="4 7" id="KW-0812">Transmembrane</keyword>
<feature type="domain" description="ABC transmembrane type-1" evidence="8">
    <location>
        <begin position="75"/>
        <end position="260"/>
    </location>
</feature>
<evidence type="ECO:0000256" key="2">
    <source>
        <dbReference type="ARBA" id="ARBA00022448"/>
    </source>
</evidence>
<keyword evidence="6 7" id="KW-0472">Membrane</keyword>
<dbReference type="InterPro" id="IPR050366">
    <property type="entry name" value="BP-dependent_transpt_permease"/>
</dbReference>
<evidence type="ECO:0000256" key="7">
    <source>
        <dbReference type="RuleBase" id="RU363032"/>
    </source>
</evidence>
<reference evidence="9 10" key="1">
    <citation type="submission" date="2020-10" db="EMBL/GenBank/DDBJ databases">
        <title>Identification of Nocardia species via Next-generation sequencing and recognition of intraspecies genetic diversity.</title>
        <authorList>
            <person name="Li P."/>
            <person name="Li P."/>
            <person name="Lu B."/>
        </authorList>
    </citation>
    <scope>NUCLEOTIDE SEQUENCE [LARGE SCALE GENOMIC DNA]</scope>
    <source>
        <strain evidence="9 10">BJ06-0143</strain>
    </source>
</reference>
<comment type="similarity">
    <text evidence="7">Belongs to the binding-protein-dependent transport system permease family.</text>
</comment>
<dbReference type="Pfam" id="PF00528">
    <property type="entry name" value="BPD_transp_1"/>
    <property type="match status" value="1"/>
</dbReference>
<evidence type="ECO:0000256" key="6">
    <source>
        <dbReference type="ARBA" id="ARBA00023136"/>
    </source>
</evidence>
<keyword evidence="5 7" id="KW-1133">Transmembrane helix</keyword>
<dbReference type="SUPFAM" id="SSF161098">
    <property type="entry name" value="MetI-like"/>
    <property type="match status" value="1"/>
</dbReference>
<protein>
    <submittedName>
        <fullName evidence="9">ABC transporter permease subunit</fullName>
    </submittedName>
</protein>
<evidence type="ECO:0000259" key="8">
    <source>
        <dbReference type="PROSITE" id="PS50928"/>
    </source>
</evidence>
<keyword evidence="2 7" id="KW-0813">Transport</keyword>
<proteinExistence type="inferred from homology"/>
<feature type="transmembrane region" description="Helical" evidence="7">
    <location>
        <begin position="12"/>
        <end position="33"/>
    </location>
</feature>
<comment type="caution">
    <text evidence="9">The sequence shown here is derived from an EMBL/GenBank/DDBJ whole genome shotgun (WGS) entry which is preliminary data.</text>
</comment>
<sequence>MTVRASGSRLRRWPVVLPAVVIPTVAVAGPFLAPHSVDHPVGISFAPPDGSAWLGGDRLGRDVASQLLHGGWGLLLLAAIIAILVTFLAAVLGSLAGLERGIGRWIERAADLGVLLPPVLAMLLFMLSWPESGAVGLVAVAVIAGTPYTARVFAAAASGIATAGFVEAARARGEHLGYLVFRELLPNLRETLLTQLGLRFVEAMYLVSTAAFLHLPTTLGDANWAVMVRENAPGILLNPAAVLAPSLAIGVLAVGVNSTVVAFGRGRRGRWTTG</sequence>
<keyword evidence="3" id="KW-1003">Cell membrane</keyword>
<evidence type="ECO:0000313" key="9">
    <source>
        <dbReference type="EMBL" id="MBF6353974.1"/>
    </source>
</evidence>
<dbReference type="EMBL" id="JADLQN010000001">
    <property type="protein sequence ID" value="MBF6353974.1"/>
    <property type="molecule type" value="Genomic_DNA"/>
</dbReference>
<dbReference type="RefSeq" id="WP_195000804.1">
    <property type="nucleotide sequence ID" value="NZ_JADLQN010000001.1"/>
</dbReference>